<name>A0ABR9ZYR9_9FIRM</name>
<organism evidence="2 3">
    <name type="scientific">Fusibacter ferrireducens</name>
    <dbReference type="NCBI Taxonomy" id="2785058"/>
    <lineage>
        <taxon>Bacteria</taxon>
        <taxon>Bacillati</taxon>
        <taxon>Bacillota</taxon>
        <taxon>Clostridia</taxon>
        <taxon>Eubacteriales</taxon>
        <taxon>Eubacteriales Family XII. Incertae Sedis</taxon>
        <taxon>Fusibacter</taxon>
    </lineage>
</organism>
<evidence type="ECO:0000259" key="1">
    <source>
        <dbReference type="Pfam" id="PF12986"/>
    </source>
</evidence>
<proteinExistence type="predicted"/>
<dbReference type="Pfam" id="PF12986">
    <property type="entry name" value="DUF3870"/>
    <property type="match status" value="1"/>
</dbReference>
<evidence type="ECO:0000313" key="2">
    <source>
        <dbReference type="EMBL" id="MBF4695607.1"/>
    </source>
</evidence>
<reference evidence="2 3" key="1">
    <citation type="submission" date="2020-11" db="EMBL/GenBank/DDBJ databases">
        <title>Fusibacter basophilias sp. nov.</title>
        <authorList>
            <person name="Qiu D."/>
        </authorList>
    </citation>
    <scope>NUCLEOTIDE SEQUENCE [LARGE SCALE GENOMIC DNA]</scope>
    <source>
        <strain evidence="2 3">Q10-2</strain>
    </source>
</reference>
<accession>A0ABR9ZYR9</accession>
<dbReference type="RefSeq" id="WP_194703847.1">
    <property type="nucleotide sequence ID" value="NZ_JADKNH010000018.1"/>
</dbReference>
<protein>
    <submittedName>
        <fullName evidence="2">DUF3870 domain-containing protein</fullName>
    </submittedName>
</protein>
<evidence type="ECO:0000313" key="3">
    <source>
        <dbReference type="Proteomes" id="UP000614200"/>
    </source>
</evidence>
<gene>
    <name evidence="2" type="ORF">ISU02_21140</name>
</gene>
<sequence>MDTNEILITGYAKLPQGITAKELYSVIAVGLIIERNSGVIIDSDCSLATELAKGFVKKILVGTNVNDIETIEKKFKKHYYGSARKAIISAVKTCAEKYKQICESGEDYNED</sequence>
<keyword evidence="3" id="KW-1185">Reference proteome</keyword>
<feature type="domain" description="DUF3870" evidence="1">
    <location>
        <begin position="7"/>
        <end position="99"/>
    </location>
</feature>
<dbReference type="InterPro" id="IPR024617">
    <property type="entry name" value="DUF3870"/>
</dbReference>
<dbReference type="EMBL" id="JADKNH010000018">
    <property type="protein sequence ID" value="MBF4695607.1"/>
    <property type="molecule type" value="Genomic_DNA"/>
</dbReference>
<comment type="caution">
    <text evidence="2">The sequence shown here is derived from an EMBL/GenBank/DDBJ whole genome shotgun (WGS) entry which is preliminary data.</text>
</comment>
<dbReference type="Proteomes" id="UP000614200">
    <property type="component" value="Unassembled WGS sequence"/>
</dbReference>